<organism evidence="3 4">
    <name type="scientific">Dreissena polymorpha</name>
    <name type="common">Zebra mussel</name>
    <name type="synonym">Mytilus polymorpha</name>
    <dbReference type="NCBI Taxonomy" id="45954"/>
    <lineage>
        <taxon>Eukaryota</taxon>
        <taxon>Metazoa</taxon>
        <taxon>Spiralia</taxon>
        <taxon>Lophotrochozoa</taxon>
        <taxon>Mollusca</taxon>
        <taxon>Bivalvia</taxon>
        <taxon>Autobranchia</taxon>
        <taxon>Heteroconchia</taxon>
        <taxon>Euheterodonta</taxon>
        <taxon>Imparidentia</taxon>
        <taxon>Neoheterodontei</taxon>
        <taxon>Myida</taxon>
        <taxon>Dreissenoidea</taxon>
        <taxon>Dreissenidae</taxon>
        <taxon>Dreissena</taxon>
    </lineage>
</organism>
<evidence type="ECO:0000256" key="2">
    <source>
        <dbReference type="SAM" id="Phobius"/>
    </source>
</evidence>
<accession>A0A9D4QR48</accession>
<evidence type="ECO:0000256" key="1">
    <source>
        <dbReference type="SAM" id="Coils"/>
    </source>
</evidence>
<keyword evidence="4" id="KW-1185">Reference proteome</keyword>
<keyword evidence="2" id="KW-0472">Membrane</keyword>
<reference evidence="3" key="1">
    <citation type="journal article" date="2019" name="bioRxiv">
        <title>The Genome of the Zebra Mussel, Dreissena polymorpha: A Resource for Invasive Species Research.</title>
        <authorList>
            <person name="McCartney M.A."/>
            <person name="Auch B."/>
            <person name="Kono T."/>
            <person name="Mallez S."/>
            <person name="Zhang Y."/>
            <person name="Obille A."/>
            <person name="Becker A."/>
            <person name="Abrahante J.E."/>
            <person name="Garbe J."/>
            <person name="Badalamenti J.P."/>
            <person name="Herman A."/>
            <person name="Mangelson H."/>
            <person name="Liachko I."/>
            <person name="Sullivan S."/>
            <person name="Sone E.D."/>
            <person name="Koren S."/>
            <person name="Silverstein K.A.T."/>
            <person name="Beckman K.B."/>
            <person name="Gohl D.M."/>
        </authorList>
    </citation>
    <scope>NUCLEOTIDE SEQUENCE</scope>
    <source>
        <strain evidence="3">Duluth1</strain>
        <tissue evidence="3">Whole animal</tissue>
    </source>
</reference>
<gene>
    <name evidence="3" type="ORF">DPMN_113776</name>
</gene>
<keyword evidence="1" id="KW-0175">Coiled coil</keyword>
<feature type="transmembrane region" description="Helical" evidence="2">
    <location>
        <begin position="6"/>
        <end position="25"/>
    </location>
</feature>
<dbReference type="AlphaFoldDB" id="A0A9D4QR48"/>
<dbReference type="InterPro" id="IPR029063">
    <property type="entry name" value="SAM-dependent_MTases_sf"/>
</dbReference>
<reference evidence="3" key="2">
    <citation type="submission" date="2020-11" db="EMBL/GenBank/DDBJ databases">
        <authorList>
            <person name="McCartney M.A."/>
            <person name="Auch B."/>
            <person name="Kono T."/>
            <person name="Mallez S."/>
            <person name="Becker A."/>
            <person name="Gohl D.M."/>
            <person name="Silverstein K.A.T."/>
            <person name="Koren S."/>
            <person name="Bechman K.B."/>
            <person name="Herman A."/>
            <person name="Abrahante J.E."/>
            <person name="Garbe J."/>
        </authorList>
    </citation>
    <scope>NUCLEOTIDE SEQUENCE</scope>
    <source>
        <strain evidence="3">Duluth1</strain>
        <tissue evidence="3">Whole animal</tissue>
    </source>
</reference>
<evidence type="ECO:0000313" key="4">
    <source>
        <dbReference type="Proteomes" id="UP000828390"/>
    </source>
</evidence>
<dbReference type="EMBL" id="JAIWYP010000004">
    <property type="protein sequence ID" value="KAH3840329.1"/>
    <property type="molecule type" value="Genomic_DNA"/>
</dbReference>
<protein>
    <submittedName>
        <fullName evidence="3">Uncharacterized protein</fullName>
    </submittedName>
</protein>
<keyword evidence="2" id="KW-1133">Transmembrane helix</keyword>
<sequence length="297" mass="33390">MRSRIHPGVVAGMVGAVVLLSVVILRRPGDLLGGTSCVQPPEPVYGEPLFRRSIEVANDDESVSLQNTLRDERNKLSKDLNEMKQKLGRMDCEKEESKTNSAGGWCKKASSEDGGEHMTDMPLIKKLTTFLKGKKVGSFGDGPGAYKRELLKLGDVSSYDAYDGAPYCEETSEGRVRFMDLTVPQYGIPMYDWIISLEVAEHIPKSYEPVYIDNIVRHSREGIIISWARPGQGGLAHINNRPLSYVVSLMEHHGFGHDKNASNTLQMASSFGWLRDNLNVFRREKEHNLKLFEQWYT</sequence>
<comment type="caution">
    <text evidence="3">The sequence shown here is derived from an EMBL/GenBank/DDBJ whole genome shotgun (WGS) entry which is preliminary data.</text>
</comment>
<evidence type="ECO:0000313" key="3">
    <source>
        <dbReference type="EMBL" id="KAH3840329.1"/>
    </source>
</evidence>
<proteinExistence type="predicted"/>
<feature type="coiled-coil region" evidence="1">
    <location>
        <begin position="66"/>
        <end position="100"/>
    </location>
</feature>
<keyword evidence="2" id="KW-0812">Transmembrane</keyword>
<dbReference type="OrthoDB" id="406773at2759"/>
<name>A0A9D4QR48_DREPO</name>
<dbReference type="SUPFAM" id="SSF53335">
    <property type="entry name" value="S-adenosyl-L-methionine-dependent methyltransferases"/>
    <property type="match status" value="1"/>
</dbReference>
<dbReference type="Proteomes" id="UP000828390">
    <property type="component" value="Unassembled WGS sequence"/>
</dbReference>